<reference evidence="1 2" key="1">
    <citation type="submission" date="2018-08" db="EMBL/GenBank/DDBJ databases">
        <title>Genomic Encyclopedia of Archaeal and Bacterial Type Strains, Phase II (KMG-II): from individual species to whole genera.</title>
        <authorList>
            <person name="Goeker M."/>
        </authorList>
    </citation>
    <scope>NUCLEOTIDE SEQUENCE [LARGE SCALE GENOMIC DNA]</scope>
    <source>
        <strain evidence="1 2">DSM 15986</strain>
    </source>
</reference>
<protein>
    <submittedName>
        <fullName evidence="1">Uncharacterized protein</fullName>
    </submittedName>
</protein>
<dbReference type="Proteomes" id="UP000256405">
    <property type="component" value="Unassembled WGS sequence"/>
</dbReference>
<sequence length="81" mass="9497">MGVGVTVRNSIWPKLYFEKEEDPRAISSGRFGLFISIIPVKFLSTKKHQRFYRFIERSSKLLKRFDCSVKLLTDVPKALIY</sequence>
<evidence type="ECO:0000313" key="1">
    <source>
        <dbReference type="EMBL" id="REG81276.1"/>
    </source>
</evidence>
<organism evidence="1 2">
    <name type="scientific">Algoriphagus antarcticus</name>
    <dbReference type="NCBI Taxonomy" id="238540"/>
    <lineage>
        <taxon>Bacteria</taxon>
        <taxon>Pseudomonadati</taxon>
        <taxon>Bacteroidota</taxon>
        <taxon>Cytophagia</taxon>
        <taxon>Cytophagales</taxon>
        <taxon>Cyclobacteriaceae</taxon>
        <taxon>Algoriphagus</taxon>
    </lineage>
</organism>
<name>A0A3E0DEZ4_9BACT</name>
<evidence type="ECO:0000313" key="2">
    <source>
        <dbReference type="Proteomes" id="UP000256405"/>
    </source>
</evidence>
<keyword evidence="2" id="KW-1185">Reference proteome</keyword>
<dbReference type="EMBL" id="QUNF01000028">
    <property type="protein sequence ID" value="REG81276.1"/>
    <property type="molecule type" value="Genomic_DNA"/>
</dbReference>
<accession>A0A3E0DEZ4</accession>
<proteinExistence type="predicted"/>
<dbReference type="AlphaFoldDB" id="A0A3E0DEZ4"/>
<comment type="caution">
    <text evidence="1">The sequence shown here is derived from an EMBL/GenBank/DDBJ whole genome shotgun (WGS) entry which is preliminary data.</text>
</comment>
<gene>
    <name evidence="1" type="ORF">C8N25_12866</name>
</gene>